<gene>
    <name evidence="2" type="ORF">KSF_002300</name>
</gene>
<feature type="domain" description="DinB-like" evidence="1">
    <location>
        <begin position="18"/>
        <end position="145"/>
    </location>
</feature>
<keyword evidence="3" id="KW-1185">Reference proteome</keyword>
<accession>A0A8J3N0E5</accession>
<evidence type="ECO:0000313" key="2">
    <source>
        <dbReference type="EMBL" id="GHO90182.1"/>
    </source>
</evidence>
<name>A0A8J3N0E5_9CHLR</name>
<dbReference type="EMBL" id="BNJK01000001">
    <property type="protein sequence ID" value="GHO90182.1"/>
    <property type="molecule type" value="Genomic_DNA"/>
</dbReference>
<dbReference type="Proteomes" id="UP000597444">
    <property type="component" value="Unassembled WGS sequence"/>
</dbReference>
<sequence>MNATALLREQVQQAHGFLNATLEGVTSEQAHWTPPGTANPLAATYVHAIVSQDVAINVVLQGGAPLFATEWAEKTGISEIQTKPTAEWAHRVRIDLPTARSYAQAVHAATDAYLATLTDEDLARVLDLTSVGFGQMTVGTLLNRMVLGHVDNMTGEISVLKGLQGAKGYPI</sequence>
<dbReference type="AlphaFoldDB" id="A0A8J3N0E5"/>
<evidence type="ECO:0000313" key="3">
    <source>
        <dbReference type="Proteomes" id="UP000597444"/>
    </source>
</evidence>
<dbReference type="InterPro" id="IPR034660">
    <property type="entry name" value="DinB/YfiT-like"/>
</dbReference>
<dbReference type="Gene3D" id="1.20.120.450">
    <property type="entry name" value="dinb family like domain"/>
    <property type="match status" value="1"/>
</dbReference>
<dbReference type="InterPro" id="IPR024775">
    <property type="entry name" value="DinB-like"/>
</dbReference>
<evidence type="ECO:0000259" key="1">
    <source>
        <dbReference type="Pfam" id="PF12867"/>
    </source>
</evidence>
<protein>
    <recommendedName>
        <fullName evidence="1">DinB-like domain-containing protein</fullName>
    </recommendedName>
</protein>
<dbReference type="Pfam" id="PF12867">
    <property type="entry name" value="DinB_2"/>
    <property type="match status" value="1"/>
</dbReference>
<dbReference type="SUPFAM" id="SSF109854">
    <property type="entry name" value="DinB/YfiT-like putative metalloenzymes"/>
    <property type="match status" value="1"/>
</dbReference>
<organism evidence="2 3">
    <name type="scientific">Reticulibacter mediterranei</name>
    <dbReference type="NCBI Taxonomy" id="2778369"/>
    <lineage>
        <taxon>Bacteria</taxon>
        <taxon>Bacillati</taxon>
        <taxon>Chloroflexota</taxon>
        <taxon>Ktedonobacteria</taxon>
        <taxon>Ktedonobacterales</taxon>
        <taxon>Reticulibacteraceae</taxon>
        <taxon>Reticulibacter</taxon>
    </lineage>
</organism>
<reference evidence="2" key="1">
    <citation type="submission" date="2020-10" db="EMBL/GenBank/DDBJ databases">
        <title>Taxonomic study of unclassified bacteria belonging to the class Ktedonobacteria.</title>
        <authorList>
            <person name="Yabe S."/>
            <person name="Wang C.M."/>
            <person name="Zheng Y."/>
            <person name="Sakai Y."/>
            <person name="Cavaletti L."/>
            <person name="Monciardini P."/>
            <person name="Donadio S."/>
        </authorList>
    </citation>
    <scope>NUCLEOTIDE SEQUENCE</scope>
    <source>
        <strain evidence="2">ID150040</strain>
    </source>
</reference>
<proteinExistence type="predicted"/>
<dbReference type="RefSeq" id="WP_220201170.1">
    <property type="nucleotide sequence ID" value="NZ_BNJK01000001.1"/>
</dbReference>
<comment type="caution">
    <text evidence="2">The sequence shown here is derived from an EMBL/GenBank/DDBJ whole genome shotgun (WGS) entry which is preliminary data.</text>
</comment>